<sequence length="1259" mass="139465">MSDPGPDMTGSEEVEIPNGSEEQPILVDEDQDIPQSGIGRKVEEIVRQVQRGNARFNPIDLDGEDENLSEDPWRVDEDNYDNDNAKIEREGLATEVEDTQDGPCVHWKKGIRNPCPCGTHHKVPNATVDGIELNKSQLVELKESIRVGRYEAEFVEIHEIWTPYKSEQPLIRGRAYSRTRNLEGRIEPRKNEVCELYEIDTNDYRTANPITYLEQALVEIPFDNIKTIRTLHKTNKAFPECRFDSVRYKTKQEREDEAPLACRWQMVLTYPDPRYRRQQRPVDGEEIRHYSYSDIPKDRHRVPDSERREAQGKIRGGSFIPNGALEPDSESSEVHLAPGQKYTVVDVFSGAGGYSTGAEMAGLKVLAACDHWPRCCETYRENFPDAELHQEDVYKYIEKLNTDLTRDHSNVDILHFSPPCQTWSPAHTCEGKKDEENRATLFACEKIITIFHPRIFTVEQTFGLAQERWIPNFNALIQGFTRHGYSVKWKVIHLVEFGLPQTRKRLVMIGAAPGEQLPAWPKPTHSKDPKDGQKPLVSAFKACSGLVEGENLHDVEGARPADKIPWDSSKPLERTITTSGGQCYFWSGERELTLAEFAALQGFPPFFRFVGKCIKKQIGNAFPPVVVKSLLKSIRVHLEKFDGVSRQPAPGQIIIVSDDDDNHDKGNKSQPQIKNQSQLTTQDLAGFYKKPSGMSQELLQGIIEDVRENPLQCFLAKANRTCSKGNGSSGPSLRRSSRRRTSQAQDTQRNALDSYFSPVNQDPPATEGNVVGSGPNEPVLNNPDSAFIAADEDDPTTKEIADRVSNAPIQSTANSDETTAGQPIVAGRNIGIGQTITAGVISARSRQDSNADGPTAHRSARTAQTIANINAPTNQRFSHSEATMSPPQTRSASLRSASHRSASTAQTIAGMNSPSAQSRSSLGDATASQPRRTGRIIDGVLTAPRRQSPPGFNDVVQPQVPRAVQSRPASNAAMPPQPHNVAQAIEGIIEAASRSTIFPGLAEELRAIQIGEDAAIPSVPGLQNSPGSSRASPGQTTPPGRIVTGVLTVPRRRSPPGFNNPPPRRDLTQEQAIAGVIEAARRSTIFPGLAEVLQAGQGRQRSSGDSVAYTGESPRPGASRSLPIVVEDDEEEQEDEDEGGDDEGVEDHDEEDQDQLQWVTRISMVGAPSRQDYQMEVDEGFDPTETALALERSIQDARRVDEDYEAEDLYGATPEREMRGLDDDRGKGKEAARRSFDEFDEDGEAQRECSTSKRRRSRK</sequence>
<feature type="region of interest" description="Disordered" evidence="7">
    <location>
        <begin position="844"/>
        <end position="956"/>
    </location>
</feature>
<organism evidence="8 9">
    <name type="scientific">Phomopsis amygdali</name>
    <name type="common">Fusicoccum amygdali</name>
    <dbReference type="NCBI Taxonomy" id="1214568"/>
    <lineage>
        <taxon>Eukaryota</taxon>
        <taxon>Fungi</taxon>
        <taxon>Dikarya</taxon>
        <taxon>Ascomycota</taxon>
        <taxon>Pezizomycotina</taxon>
        <taxon>Sordariomycetes</taxon>
        <taxon>Sordariomycetidae</taxon>
        <taxon>Diaporthales</taxon>
        <taxon>Diaporthaceae</taxon>
        <taxon>Diaporthe</taxon>
    </lineage>
</organism>
<dbReference type="GO" id="GO:0003677">
    <property type="term" value="F:DNA binding"/>
    <property type="evidence" value="ECO:0007669"/>
    <property type="project" value="TreeGrafter"/>
</dbReference>
<evidence type="ECO:0000256" key="1">
    <source>
        <dbReference type="ARBA" id="ARBA00011975"/>
    </source>
</evidence>
<dbReference type="InterPro" id="IPR050390">
    <property type="entry name" value="C5-Methyltransferase"/>
</dbReference>
<dbReference type="GO" id="GO:0032259">
    <property type="term" value="P:methylation"/>
    <property type="evidence" value="ECO:0007669"/>
    <property type="project" value="UniProtKB-KW"/>
</dbReference>
<feature type="compositionally biased region" description="Polar residues" evidence="7">
    <location>
        <begin position="904"/>
        <end position="931"/>
    </location>
</feature>
<accession>A0AAD9S7X7</accession>
<feature type="compositionally biased region" description="Basic and acidic residues" evidence="7">
    <location>
        <begin position="296"/>
        <end position="312"/>
    </location>
</feature>
<feature type="region of interest" description="Disordered" evidence="7">
    <location>
        <begin position="720"/>
        <end position="790"/>
    </location>
</feature>
<feature type="compositionally biased region" description="Basic and acidic residues" evidence="7">
    <location>
        <begin position="1214"/>
        <end position="1237"/>
    </location>
</feature>
<keyword evidence="3 5" id="KW-0808">Transferase</keyword>
<dbReference type="EMBL" id="JAUJFL010000006">
    <property type="protein sequence ID" value="KAK2600937.1"/>
    <property type="molecule type" value="Genomic_DNA"/>
</dbReference>
<dbReference type="Pfam" id="PF00145">
    <property type="entry name" value="DNA_methylase"/>
    <property type="match status" value="2"/>
</dbReference>
<dbReference type="AlphaFoldDB" id="A0AAD9S7X7"/>
<feature type="compositionally biased region" description="Polar residues" evidence="7">
    <location>
        <begin position="861"/>
        <end position="889"/>
    </location>
</feature>
<dbReference type="InterPro" id="IPR001525">
    <property type="entry name" value="C5_MeTfrase"/>
</dbReference>
<dbReference type="SUPFAM" id="SSF53335">
    <property type="entry name" value="S-adenosyl-L-methionine-dependent methyltransferases"/>
    <property type="match status" value="1"/>
</dbReference>
<dbReference type="Proteomes" id="UP001265746">
    <property type="component" value="Unassembled WGS sequence"/>
</dbReference>
<proteinExistence type="inferred from homology"/>
<evidence type="ECO:0000313" key="9">
    <source>
        <dbReference type="Proteomes" id="UP001265746"/>
    </source>
</evidence>
<feature type="compositionally biased region" description="Polar residues" evidence="7">
    <location>
        <begin position="1021"/>
        <end position="1038"/>
    </location>
</feature>
<dbReference type="NCBIfam" id="TIGR00675">
    <property type="entry name" value="dcm"/>
    <property type="match status" value="1"/>
</dbReference>
<comment type="similarity">
    <text evidence="5 6">Belongs to the class I-like SAM-binding methyltransferase superfamily. C5-methyltransferase family.</text>
</comment>
<dbReference type="InterPro" id="IPR029063">
    <property type="entry name" value="SAM-dependent_MTases_sf"/>
</dbReference>
<dbReference type="Gene3D" id="3.40.50.150">
    <property type="entry name" value="Vaccinia Virus protein VP39"/>
    <property type="match status" value="1"/>
</dbReference>
<feature type="region of interest" description="Disordered" evidence="7">
    <location>
        <begin position="56"/>
        <end position="80"/>
    </location>
</feature>
<feature type="compositionally biased region" description="Basic and acidic residues" evidence="7">
    <location>
        <begin position="71"/>
        <end position="80"/>
    </location>
</feature>
<keyword evidence="2 5" id="KW-0489">Methyltransferase</keyword>
<reference evidence="8" key="1">
    <citation type="submission" date="2023-06" db="EMBL/GenBank/DDBJ databases">
        <authorList>
            <person name="Noh H."/>
        </authorList>
    </citation>
    <scope>NUCLEOTIDE SEQUENCE</scope>
    <source>
        <strain evidence="8">DUCC20226</strain>
    </source>
</reference>
<dbReference type="EC" id="2.1.1.37" evidence="1"/>
<gene>
    <name evidence="8" type="ORF">N8I77_010432</name>
</gene>
<evidence type="ECO:0000256" key="7">
    <source>
        <dbReference type="SAM" id="MobiDB-lite"/>
    </source>
</evidence>
<evidence type="ECO:0000256" key="6">
    <source>
        <dbReference type="RuleBase" id="RU000416"/>
    </source>
</evidence>
<evidence type="ECO:0000256" key="5">
    <source>
        <dbReference type="PROSITE-ProRule" id="PRU01016"/>
    </source>
</evidence>
<evidence type="ECO:0000256" key="3">
    <source>
        <dbReference type="ARBA" id="ARBA00022679"/>
    </source>
</evidence>
<dbReference type="PROSITE" id="PS00095">
    <property type="entry name" value="C5_MTASE_2"/>
    <property type="match status" value="1"/>
</dbReference>
<feature type="region of interest" description="Disordered" evidence="7">
    <location>
        <begin position="1095"/>
        <end position="1259"/>
    </location>
</feature>
<feature type="region of interest" description="Disordered" evidence="7">
    <location>
        <begin position="1"/>
        <end position="39"/>
    </location>
</feature>
<feature type="compositionally biased region" description="Acidic residues" evidence="7">
    <location>
        <begin position="1126"/>
        <end position="1154"/>
    </location>
</feature>
<feature type="region of interest" description="Disordered" evidence="7">
    <location>
        <begin position="1017"/>
        <end position="1067"/>
    </location>
</feature>
<feature type="compositionally biased region" description="Low complexity" evidence="7">
    <location>
        <begin position="890"/>
        <end position="903"/>
    </location>
</feature>
<feature type="active site" evidence="5">
    <location>
        <position position="420"/>
    </location>
</feature>
<evidence type="ECO:0000256" key="4">
    <source>
        <dbReference type="ARBA" id="ARBA00022691"/>
    </source>
</evidence>
<protein>
    <recommendedName>
        <fullName evidence="1">DNA (cytosine-5-)-methyltransferase</fullName>
        <ecNumber evidence="1">2.1.1.37</ecNumber>
    </recommendedName>
</protein>
<dbReference type="GO" id="GO:0005634">
    <property type="term" value="C:nucleus"/>
    <property type="evidence" value="ECO:0007669"/>
    <property type="project" value="TreeGrafter"/>
</dbReference>
<feature type="region of interest" description="Disordered" evidence="7">
    <location>
        <begin position="296"/>
        <end position="316"/>
    </location>
</feature>
<dbReference type="GO" id="GO:0003886">
    <property type="term" value="F:DNA (cytosine-5-)-methyltransferase activity"/>
    <property type="evidence" value="ECO:0007669"/>
    <property type="project" value="UniProtKB-EC"/>
</dbReference>
<dbReference type="PANTHER" id="PTHR10629:SF52">
    <property type="entry name" value="DNA (CYTOSINE-5)-METHYLTRANSFERASE 1"/>
    <property type="match status" value="1"/>
</dbReference>
<keyword evidence="9" id="KW-1185">Reference proteome</keyword>
<keyword evidence="4 5" id="KW-0949">S-adenosyl-L-methionine</keyword>
<dbReference type="GO" id="GO:0044027">
    <property type="term" value="P:negative regulation of gene expression via chromosomal CpG island methylation"/>
    <property type="evidence" value="ECO:0007669"/>
    <property type="project" value="TreeGrafter"/>
</dbReference>
<name>A0AAD9S7X7_PHOAM</name>
<evidence type="ECO:0000256" key="2">
    <source>
        <dbReference type="ARBA" id="ARBA00022603"/>
    </source>
</evidence>
<dbReference type="PANTHER" id="PTHR10629">
    <property type="entry name" value="CYTOSINE-SPECIFIC METHYLTRANSFERASE"/>
    <property type="match status" value="1"/>
</dbReference>
<comment type="caution">
    <text evidence="8">The sequence shown here is derived from an EMBL/GenBank/DDBJ whole genome shotgun (WGS) entry which is preliminary data.</text>
</comment>
<evidence type="ECO:0000313" key="8">
    <source>
        <dbReference type="EMBL" id="KAK2600937.1"/>
    </source>
</evidence>
<dbReference type="Gene3D" id="3.90.120.10">
    <property type="entry name" value="DNA Methylase, subunit A, domain 2"/>
    <property type="match status" value="1"/>
</dbReference>
<feature type="compositionally biased region" description="Polar residues" evidence="7">
    <location>
        <begin position="668"/>
        <end position="679"/>
    </location>
</feature>
<dbReference type="PROSITE" id="PS51679">
    <property type="entry name" value="SAM_MT_C5"/>
    <property type="match status" value="1"/>
</dbReference>
<dbReference type="PRINTS" id="PR00105">
    <property type="entry name" value="C5METTRFRASE"/>
</dbReference>
<feature type="region of interest" description="Disordered" evidence="7">
    <location>
        <begin position="654"/>
        <end position="679"/>
    </location>
</feature>
<dbReference type="InterPro" id="IPR031303">
    <property type="entry name" value="C5_meth_CS"/>
</dbReference>